<feature type="domain" description="RRM" evidence="4">
    <location>
        <begin position="68"/>
        <end position="146"/>
    </location>
</feature>
<accession>A0AAV5RVR3</accession>
<dbReference type="InterPro" id="IPR050825">
    <property type="entry name" value="RBM42_RBP45_47-like"/>
</dbReference>
<evidence type="ECO:0000256" key="1">
    <source>
        <dbReference type="ARBA" id="ARBA00022884"/>
    </source>
</evidence>
<protein>
    <submittedName>
        <fullName evidence="5">Pes4 protein</fullName>
    </submittedName>
</protein>
<dbReference type="Gene3D" id="3.30.70.330">
    <property type="match status" value="1"/>
</dbReference>
<dbReference type="Proteomes" id="UP001377567">
    <property type="component" value="Unassembled WGS sequence"/>
</dbReference>
<proteinExistence type="predicted"/>
<evidence type="ECO:0000256" key="2">
    <source>
        <dbReference type="PROSITE-ProRule" id="PRU00176"/>
    </source>
</evidence>
<dbReference type="InterPro" id="IPR000504">
    <property type="entry name" value="RRM_dom"/>
</dbReference>
<feature type="region of interest" description="Disordered" evidence="3">
    <location>
        <begin position="244"/>
        <end position="263"/>
    </location>
</feature>
<reference evidence="5 6" key="1">
    <citation type="journal article" date="2023" name="Elife">
        <title>Identification of key yeast species and microbe-microbe interactions impacting larval growth of Drosophila in the wild.</title>
        <authorList>
            <person name="Mure A."/>
            <person name="Sugiura Y."/>
            <person name="Maeda R."/>
            <person name="Honda K."/>
            <person name="Sakurai N."/>
            <person name="Takahashi Y."/>
            <person name="Watada M."/>
            <person name="Katoh T."/>
            <person name="Gotoh A."/>
            <person name="Gotoh Y."/>
            <person name="Taniguchi I."/>
            <person name="Nakamura K."/>
            <person name="Hayashi T."/>
            <person name="Katayama T."/>
            <person name="Uemura T."/>
            <person name="Hattori Y."/>
        </authorList>
    </citation>
    <scope>NUCLEOTIDE SEQUENCE [LARGE SCALE GENOMIC DNA]</scope>
    <source>
        <strain evidence="5 6">KH-74</strain>
    </source>
</reference>
<dbReference type="InterPro" id="IPR012677">
    <property type="entry name" value="Nucleotide-bd_a/b_plait_sf"/>
</dbReference>
<name>A0AAV5RVR3_MAUHU</name>
<dbReference type="AlphaFoldDB" id="A0AAV5RVR3"/>
<gene>
    <name evidence="5" type="ORF">DAKH74_013940</name>
</gene>
<dbReference type="SMART" id="SM00360">
    <property type="entry name" value="RRM"/>
    <property type="match status" value="3"/>
</dbReference>
<dbReference type="GO" id="GO:0003729">
    <property type="term" value="F:mRNA binding"/>
    <property type="evidence" value="ECO:0007669"/>
    <property type="project" value="InterPro"/>
</dbReference>
<evidence type="ECO:0000259" key="4">
    <source>
        <dbReference type="PROSITE" id="PS50102"/>
    </source>
</evidence>
<comment type="caution">
    <text evidence="5">The sequence shown here is derived from an EMBL/GenBank/DDBJ whole genome shotgun (WGS) entry which is preliminary data.</text>
</comment>
<keyword evidence="1 2" id="KW-0694">RNA-binding</keyword>
<dbReference type="PANTHER" id="PTHR47640">
    <property type="entry name" value="TRNA SELENOCYSTEINE 1-ASSOCIATED PROTEIN 1-RELATED-RELATED"/>
    <property type="match status" value="1"/>
</dbReference>
<dbReference type="Pfam" id="PF00076">
    <property type="entry name" value="RRM_1"/>
    <property type="match status" value="1"/>
</dbReference>
<organism evidence="5 6">
    <name type="scientific">Maudiozyma humilis</name>
    <name type="common">Sour dough yeast</name>
    <name type="synonym">Kazachstania humilis</name>
    <dbReference type="NCBI Taxonomy" id="51915"/>
    <lineage>
        <taxon>Eukaryota</taxon>
        <taxon>Fungi</taxon>
        <taxon>Dikarya</taxon>
        <taxon>Ascomycota</taxon>
        <taxon>Saccharomycotina</taxon>
        <taxon>Saccharomycetes</taxon>
        <taxon>Saccharomycetales</taxon>
        <taxon>Saccharomycetaceae</taxon>
        <taxon>Maudiozyma</taxon>
    </lineage>
</organism>
<keyword evidence="6" id="KW-1185">Reference proteome</keyword>
<evidence type="ECO:0000313" key="5">
    <source>
        <dbReference type="EMBL" id="GMM54778.1"/>
    </source>
</evidence>
<dbReference type="SUPFAM" id="SSF54928">
    <property type="entry name" value="RNA-binding domain, RBD"/>
    <property type="match status" value="2"/>
</dbReference>
<dbReference type="PROSITE" id="PS50102">
    <property type="entry name" value="RRM"/>
    <property type="match status" value="1"/>
</dbReference>
<dbReference type="EMBL" id="BTGD01000003">
    <property type="protein sequence ID" value="GMM54778.1"/>
    <property type="molecule type" value="Genomic_DNA"/>
</dbReference>
<evidence type="ECO:0000256" key="3">
    <source>
        <dbReference type="SAM" id="MobiDB-lite"/>
    </source>
</evidence>
<sequence>MLPISHNVNPIINIAFPNPAIDAWQDNVTKHDIEVESSCSSDSDNPFILNGSFQQEETQNKLVSSSYKALFIGDLDLNVTEGLLTTIFGVYPSFISAKVCLNVYTGKSLGHGYLNFGNQIEARCAINNLNYTKILSKEIHLMPSMRNANNRTFRTSTLTIANIPLRNYAPTKRQLFETFRIYGDIMSCEIDLDNSVVSIQFRQEFVAESLSYLLDGTILFGYLVSCSHIQNMDVKELMNFDEDVTEQNGGSDQLNREEGRHNSSNQVQILKIEANDSESCRASPEPLYFHVTIKNFPVLISERDLAKTPLNSSVFTISRHNNIGQAWVHVKHVSDRTLDLWKEIMHHQKFFGRRLNVHWNTESEITINPPPTRRVKLFNLFIACNSEFLKNLCSQEHIKYHKLEISSYDPITRTHTGYVDCKTTTDAQKLVSFLHNRILGGMRTNAVITEGL</sequence>
<dbReference type="InterPro" id="IPR035979">
    <property type="entry name" value="RBD_domain_sf"/>
</dbReference>
<evidence type="ECO:0000313" key="6">
    <source>
        <dbReference type="Proteomes" id="UP001377567"/>
    </source>
</evidence>